<name>A0A4R9K2I5_9LEPT</name>
<dbReference type="PROSITE" id="PS50987">
    <property type="entry name" value="HTH_ARSR_2"/>
    <property type="match status" value="1"/>
</dbReference>
<dbReference type="EMBL" id="RQGD01000025">
    <property type="protein sequence ID" value="TGL59070.1"/>
    <property type="molecule type" value="Genomic_DNA"/>
</dbReference>
<proteinExistence type="predicted"/>
<dbReference type="NCBIfam" id="NF033788">
    <property type="entry name" value="HTH_metalloreg"/>
    <property type="match status" value="1"/>
</dbReference>
<organism evidence="2 3">
    <name type="scientific">Leptospira ognonensis</name>
    <dbReference type="NCBI Taxonomy" id="2484945"/>
    <lineage>
        <taxon>Bacteria</taxon>
        <taxon>Pseudomonadati</taxon>
        <taxon>Spirochaetota</taxon>
        <taxon>Spirochaetia</taxon>
        <taxon>Leptospirales</taxon>
        <taxon>Leptospiraceae</taxon>
        <taxon>Leptospira</taxon>
    </lineage>
</organism>
<keyword evidence="3" id="KW-1185">Reference proteome</keyword>
<protein>
    <submittedName>
        <fullName evidence="2">Transcriptional regulator</fullName>
    </submittedName>
</protein>
<evidence type="ECO:0000313" key="3">
    <source>
        <dbReference type="Proteomes" id="UP000297693"/>
    </source>
</evidence>
<dbReference type="PANTHER" id="PTHR38600">
    <property type="entry name" value="TRANSCRIPTIONAL REGULATORY PROTEIN"/>
    <property type="match status" value="1"/>
</dbReference>
<dbReference type="SUPFAM" id="SSF46785">
    <property type="entry name" value="Winged helix' DNA-binding domain"/>
    <property type="match status" value="1"/>
</dbReference>
<dbReference type="InterPro" id="IPR036388">
    <property type="entry name" value="WH-like_DNA-bd_sf"/>
</dbReference>
<evidence type="ECO:0000259" key="1">
    <source>
        <dbReference type="PROSITE" id="PS50987"/>
    </source>
</evidence>
<dbReference type="OrthoDB" id="9799175at2"/>
<dbReference type="RefSeq" id="WP_135623597.1">
    <property type="nucleotide sequence ID" value="NZ_RQGD01000025.1"/>
</dbReference>
<dbReference type="PRINTS" id="PR00778">
    <property type="entry name" value="HTHARSR"/>
</dbReference>
<dbReference type="PANTHER" id="PTHR38600:SF1">
    <property type="entry name" value="TRANSCRIPTIONAL REGULATORY PROTEIN"/>
    <property type="match status" value="1"/>
</dbReference>
<dbReference type="InterPro" id="IPR011991">
    <property type="entry name" value="ArsR-like_HTH"/>
</dbReference>
<gene>
    <name evidence="2" type="ORF">EHQ58_09135</name>
</gene>
<dbReference type="InterPro" id="IPR036390">
    <property type="entry name" value="WH_DNA-bd_sf"/>
</dbReference>
<dbReference type="SMART" id="SM00418">
    <property type="entry name" value="HTH_ARSR"/>
    <property type="match status" value="1"/>
</dbReference>
<evidence type="ECO:0000313" key="2">
    <source>
        <dbReference type="EMBL" id="TGL59070.1"/>
    </source>
</evidence>
<dbReference type="AlphaFoldDB" id="A0A4R9K2I5"/>
<dbReference type="Pfam" id="PF12840">
    <property type="entry name" value="HTH_20"/>
    <property type="match status" value="1"/>
</dbReference>
<dbReference type="InterPro" id="IPR001845">
    <property type="entry name" value="HTH_ArsR_DNA-bd_dom"/>
</dbReference>
<accession>A0A4R9K2I5</accession>
<comment type="caution">
    <text evidence="2">The sequence shown here is derived from an EMBL/GenBank/DDBJ whole genome shotgun (WGS) entry which is preliminary data.</text>
</comment>
<dbReference type="Gene3D" id="1.10.10.10">
    <property type="entry name" value="Winged helix-like DNA-binding domain superfamily/Winged helix DNA-binding domain"/>
    <property type="match status" value="1"/>
</dbReference>
<dbReference type="Proteomes" id="UP000297693">
    <property type="component" value="Unassembled WGS sequence"/>
</dbReference>
<feature type="domain" description="HTH arsR-type" evidence="1">
    <location>
        <begin position="5"/>
        <end position="100"/>
    </location>
</feature>
<reference evidence="2" key="1">
    <citation type="journal article" date="2019" name="PLoS Negl. Trop. Dis.">
        <title>Revisiting the worldwide diversity of Leptospira species in the environment.</title>
        <authorList>
            <person name="Vincent A.T."/>
            <person name="Schiettekatte O."/>
            <person name="Bourhy P."/>
            <person name="Veyrier F.J."/>
            <person name="Picardeau M."/>
        </authorList>
    </citation>
    <scope>NUCLEOTIDE SEQUENCE [LARGE SCALE GENOMIC DNA]</scope>
    <source>
        <strain evidence="2">201702476</strain>
    </source>
</reference>
<sequence length="112" mass="12493">MKSRASALKIEQKATIFAALGDPTRLSLVSKLTDKQAHSISTLTEGTDITRQAITKHLTVLENVGLVSKVKNGRESLYELNPVPLKSIREYLDVIALQWEDSLSRLKDFVEN</sequence>
<dbReference type="GO" id="GO:0003700">
    <property type="term" value="F:DNA-binding transcription factor activity"/>
    <property type="evidence" value="ECO:0007669"/>
    <property type="project" value="InterPro"/>
</dbReference>
<dbReference type="CDD" id="cd00090">
    <property type="entry name" value="HTH_ARSR"/>
    <property type="match status" value="1"/>
</dbReference>